<evidence type="ECO:0000313" key="2">
    <source>
        <dbReference type="Proteomes" id="UP000313359"/>
    </source>
</evidence>
<organism evidence="1 2">
    <name type="scientific">Lentinus tigrinus ALCF2SS1-6</name>
    <dbReference type="NCBI Taxonomy" id="1328759"/>
    <lineage>
        <taxon>Eukaryota</taxon>
        <taxon>Fungi</taxon>
        <taxon>Dikarya</taxon>
        <taxon>Basidiomycota</taxon>
        <taxon>Agaricomycotina</taxon>
        <taxon>Agaricomycetes</taxon>
        <taxon>Polyporales</taxon>
        <taxon>Polyporaceae</taxon>
        <taxon>Lentinus</taxon>
    </lineage>
</organism>
<name>A0A5C2SIU8_9APHY</name>
<dbReference type="GO" id="GO:0072686">
    <property type="term" value="C:mitotic spindle"/>
    <property type="evidence" value="ECO:0007669"/>
    <property type="project" value="InterPro"/>
</dbReference>
<dbReference type="GO" id="GO:0042729">
    <property type="term" value="C:DASH complex"/>
    <property type="evidence" value="ECO:0007669"/>
    <property type="project" value="InterPro"/>
</dbReference>
<evidence type="ECO:0000313" key="1">
    <source>
        <dbReference type="EMBL" id="RPD63713.1"/>
    </source>
</evidence>
<protein>
    <submittedName>
        <fullName evidence="1">Uncharacterized protein</fullName>
    </submittedName>
</protein>
<proteinExistence type="predicted"/>
<dbReference type="GO" id="GO:0000278">
    <property type="term" value="P:mitotic cell cycle"/>
    <property type="evidence" value="ECO:0007669"/>
    <property type="project" value="InterPro"/>
</dbReference>
<keyword evidence="2" id="KW-1185">Reference proteome</keyword>
<dbReference type="InterPro" id="IPR013963">
    <property type="entry name" value="DASH_Dad2"/>
</dbReference>
<reference evidence="1" key="1">
    <citation type="journal article" date="2018" name="Genome Biol. Evol.">
        <title>Genomics and development of Lentinus tigrinus, a white-rot wood-decaying mushroom with dimorphic fruiting bodies.</title>
        <authorList>
            <person name="Wu B."/>
            <person name="Xu Z."/>
            <person name="Knudson A."/>
            <person name="Carlson A."/>
            <person name="Chen N."/>
            <person name="Kovaka S."/>
            <person name="LaButti K."/>
            <person name="Lipzen A."/>
            <person name="Pennachio C."/>
            <person name="Riley R."/>
            <person name="Schakwitz W."/>
            <person name="Umezawa K."/>
            <person name="Ohm R.A."/>
            <person name="Grigoriev I.V."/>
            <person name="Nagy L.G."/>
            <person name="Gibbons J."/>
            <person name="Hibbett D."/>
        </authorList>
    </citation>
    <scope>NUCLEOTIDE SEQUENCE [LARGE SCALE GENOMIC DNA]</scope>
    <source>
        <strain evidence="1">ALCF2SS1-6</strain>
    </source>
</reference>
<sequence>MRASVAPNRQSQLPGSVSSAAAAAKLVEKKKEFEAVAALERASAQFLKRIEDLGDDFDVMADAGIVHGQVLEQWPNMFRILSLFCTRFSRVCAIQAHCILQYRSASNAQTTETRPRGLQANGSSVCLSRNSARQSPSLPDLTPPSNLCSNEQDCIDSVLLDDTIPHDFIEPRCILLQHRVWSGISLAQPLRRQLYKCPFCIEPLVLAVDADGCRYSHPPSS</sequence>
<dbReference type="EMBL" id="ML122255">
    <property type="protein sequence ID" value="RPD63713.1"/>
    <property type="molecule type" value="Genomic_DNA"/>
</dbReference>
<dbReference type="AlphaFoldDB" id="A0A5C2SIU8"/>
<accession>A0A5C2SIU8</accession>
<dbReference type="Proteomes" id="UP000313359">
    <property type="component" value="Unassembled WGS sequence"/>
</dbReference>
<dbReference type="Pfam" id="PF08654">
    <property type="entry name" value="DASH_Dad2"/>
    <property type="match status" value="1"/>
</dbReference>
<dbReference type="OrthoDB" id="3230169at2759"/>
<gene>
    <name evidence="1" type="ORF">L227DRAFT_359230</name>
</gene>